<dbReference type="Pfam" id="PF10390">
    <property type="entry name" value="ELL"/>
    <property type="match status" value="1"/>
</dbReference>
<evidence type="ECO:0000259" key="8">
    <source>
        <dbReference type="PROSITE" id="PS51980"/>
    </source>
</evidence>
<dbReference type="Proteomes" id="UP000002494">
    <property type="component" value="Chromosome X"/>
</dbReference>
<evidence type="ECO:0000313" key="11">
    <source>
        <dbReference type="RGD" id="1593468"/>
    </source>
</evidence>
<dbReference type="CTD" id="689396"/>
<dbReference type="FunCoup" id="F1LZB9">
    <property type="interactions" value="99"/>
</dbReference>
<reference evidence="9" key="1">
    <citation type="submission" date="2024-01" db="EMBL/GenBank/DDBJ databases">
        <title>GRCr8: a new rat reference genome assembly contstructed from accurate long reads and long range scaffolding.</title>
        <authorList>
            <person name="Doris P.A."/>
            <person name="Kalbfleisch T."/>
            <person name="Li K."/>
            <person name="Howe K."/>
            <person name="Wood J."/>
        </authorList>
    </citation>
    <scope>NUCLEOTIDE SEQUENCE [LARGE SCALE GENOMIC DNA]</scope>
    <source>
        <strain evidence="9">Brown Norway</strain>
    </source>
</reference>
<dbReference type="HOGENOM" id="CLU_021268_0_0_1"/>
<name>F1LZB9_RAT</name>
<comment type="subcellular location">
    <subcellularLocation>
        <location evidence="1">Nucleus</location>
    </subcellularLocation>
</comment>
<evidence type="ECO:0000256" key="2">
    <source>
        <dbReference type="ARBA" id="ARBA00009171"/>
    </source>
</evidence>
<dbReference type="Ensembl" id="ENSRNOT00000041429.5">
    <property type="protein sequence ID" value="ENSRNOP00000049916.3"/>
    <property type="gene ID" value="ENSRNOG00000032418.6"/>
</dbReference>
<evidence type="ECO:0000313" key="9">
    <source>
        <dbReference type="Ensembl" id="ENSRNOP00000049916.3"/>
    </source>
</evidence>
<dbReference type="PROSITE" id="PS51980">
    <property type="entry name" value="OCEL"/>
    <property type="match status" value="1"/>
</dbReference>
<dbReference type="Pfam" id="PF07303">
    <property type="entry name" value="Occludin_ELL"/>
    <property type="match status" value="1"/>
</dbReference>
<dbReference type="GeneID" id="689396"/>
<evidence type="ECO:0000313" key="10">
    <source>
        <dbReference type="Proteomes" id="UP000002494"/>
    </source>
</evidence>
<dbReference type="KEGG" id="rno:689396"/>
<comment type="similarity">
    <text evidence="2 6">Belongs to the ELL/occludin family.</text>
</comment>
<protein>
    <submittedName>
        <fullName evidence="9">Elongation factor for RNA polymerase II 2 like 1</fullName>
    </submittedName>
</protein>
<dbReference type="GO" id="GO:0000987">
    <property type="term" value="F:cis-regulatory region sequence-specific DNA binding"/>
    <property type="evidence" value="ECO:0000318"/>
    <property type="project" value="GO_Central"/>
</dbReference>
<dbReference type="GO" id="GO:0032968">
    <property type="term" value="P:positive regulation of transcription elongation by RNA polymerase II"/>
    <property type="evidence" value="ECO:0000318"/>
    <property type="project" value="GO_Central"/>
</dbReference>
<dbReference type="PaxDb" id="10116-ENSRNOP00000049916"/>
<dbReference type="RGD" id="1593468">
    <property type="gene designation" value="Ell2l1"/>
</dbReference>
<dbReference type="eggNOG" id="KOG4796">
    <property type="taxonomic scope" value="Eukaryota"/>
</dbReference>
<dbReference type="InterPro" id="IPR042065">
    <property type="entry name" value="E3_ELL-like"/>
</dbReference>
<dbReference type="InterPro" id="IPR010844">
    <property type="entry name" value="Occludin_ELL"/>
</dbReference>
<dbReference type="GeneTree" id="ENSGT00940000165847"/>
<dbReference type="Gene3D" id="6.10.140.340">
    <property type="match status" value="1"/>
</dbReference>
<dbReference type="RefSeq" id="XP_017457910.1">
    <property type="nucleotide sequence ID" value="XM_017602421.3"/>
</dbReference>
<dbReference type="STRING" id="10116.ENSRNOP00000049916"/>
<reference evidence="9" key="3">
    <citation type="submission" date="2025-09" db="UniProtKB">
        <authorList>
            <consortium name="Ensembl"/>
        </authorList>
    </citation>
    <scope>IDENTIFICATION</scope>
    <source>
        <strain evidence="9">Brown Norway</strain>
    </source>
</reference>
<dbReference type="SUPFAM" id="SSF144292">
    <property type="entry name" value="occludin/ELL-like"/>
    <property type="match status" value="1"/>
</dbReference>
<dbReference type="InterPro" id="IPR031176">
    <property type="entry name" value="ELL/occludin"/>
</dbReference>
<keyword evidence="5" id="KW-0539">Nucleus</keyword>
<feature type="domain" description="OCEL" evidence="8">
    <location>
        <begin position="520"/>
        <end position="630"/>
    </location>
</feature>
<evidence type="ECO:0000256" key="3">
    <source>
        <dbReference type="ARBA" id="ARBA00023015"/>
    </source>
</evidence>
<proteinExistence type="inferred from homology"/>
<dbReference type="InterPro" id="IPR019464">
    <property type="entry name" value="ELL_N"/>
</dbReference>
<evidence type="ECO:0000256" key="6">
    <source>
        <dbReference type="PROSITE-ProRule" id="PRU01324"/>
    </source>
</evidence>
<dbReference type="SUPFAM" id="SSF46785">
    <property type="entry name" value="Winged helix' DNA-binding domain"/>
    <property type="match status" value="1"/>
</dbReference>
<accession>F1LZB9</accession>
<feature type="region of interest" description="Disordered" evidence="7">
    <location>
        <begin position="101"/>
        <end position="121"/>
    </location>
</feature>
<dbReference type="AlphaFoldDB" id="F1LZB9"/>
<gene>
    <name evidence="9 11" type="primary">Ell2l1</name>
    <name evidence="11" type="synonym">LOC689396</name>
</gene>
<evidence type="ECO:0000256" key="1">
    <source>
        <dbReference type="ARBA" id="ARBA00004123"/>
    </source>
</evidence>
<dbReference type="GO" id="GO:0006368">
    <property type="term" value="P:transcription elongation by RNA polymerase II"/>
    <property type="evidence" value="ECO:0007669"/>
    <property type="project" value="InterPro"/>
</dbReference>
<dbReference type="OrthoDB" id="6284217at2759"/>
<dbReference type="PANTHER" id="PTHR23288">
    <property type="entry name" value="OCCLUDIN AND RNA POLYMERASE II ELONGATION FACTOR ELL"/>
    <property type="match status" value="1"/>
</dbReference>
<evidence type="ECO:0000256" key="5">
    <source>
        <dbReference type="ARBA" id="ARBA00023242"/>
    </source>
</evidence>
<dbReference type="AGR" id="RGD:1593468"/>
<dbReference type="GO" id="GO:0042795">
    <property type="term" value="P:snRNA transcription by RNA polymerase II"/>
    <property type="evidence" value="ECO:0000318"/>
    <property type="project" value="GO_Central"/>
</dbReference>
<dbReference type="Bgee" id="ENSRNOG00000032418">
    <property type="expression patterns" value="Expressed in testis"/>
</dbReference>
<dbReference type="InParanoid" id="F1LZB9"/>
<dbReference type="PANTHER" id="PTHR23288:SF8">
    <property type="entry name" value="RNA POLYMERASE II ELONGATION FACTOR ELL2"/>
    <property type="match status" value="1"/>
</dbReference>
<sequence>MDRYDYVAAFGGKGTGKIMHPEGQMPVTEADNIDPGLVNVSRLPMGISRSIFQASPLYQSNKHPSPSQVSQFQGFQQLNKITPTHSSTDIKAFNFQLSSMSNDSQQEKIGNPQPNISNSRPPFNCLQSIQDKTTVSRSGMSVQMTPERMTEAEEKSSNTWKNIRKSYVQKKVSAQKVPHFVPDQAPERKKTSPLNPAYAIRKSRMINGIHMRSFRDRVIHLLALKDYKKSELLVQLQKDGIKINDSNFLGKILLQVANLNATTLSYTLKDSIFKEVQRDWPGYNKEDKQSLDLVLSRKLHPFHNATEVTHSKETSVISKTDDTSSSKDHFLHLSDIDTLIKNKGGLCSPKSAVQLASNGYVSSEKSMILPCSAAPTKYVTLPLPNSHLPISNSPLLIKSNSNISCAPERSESQYTCDSIHHDGSTIEREMNKCTSSETSSCASVQKKHSMPNEMQHFMPEKFKCAFAKRKTTIPNYITSMKEIPKIDFNKQDEIMESNSNKEVKKAFADSGKFVTTCGTPEYLSNYSIIVSSDQRQYYEDEFRADYSEYQAMYDKIQISCTPIIDLDSERKGFSPGSKEYQDITKKISIEYQKMRQLNPKFCEEKNKCVFLYNKLIHIKKLINDFDNQKVKSTQ</sequence>
<dbReference type="Gene3D" id="1.10.10.2670">
    <property type="entry name" value="E3 ubiquitin-protein ligase"/>
    <property type="match status" value="1"/>
</dbReference>
<reference evidence="9" key="2">
    <citation type="submission" date="2025-08" db="UniProtKB">
        <authorList>
            <consortium name="Ensembl"/>
        </authorList>
    </citation>
    <scope>IDENTIFICATION</scope>
    <source>
        <strain evidence="9">Brown Norway</strain>
    </source>
</reference>
<keyword evidence="3" id="KW-0805">Transcription regulation</keyword>
<dbReference type="InterPro" id="IPR036390">
    <property type="entry name" value="WH_DNA-bd_sf"/>
</dbReference>
<dbReference type="SMR" id="F1LZB9"/>
<dbReference type="GO" id="GO:0008023">
    <property type="term" value="C:transcription elongation factor complex"/>
    <property type="evidence" value="ECO:0000318"/>
    <property type="project" value="GO_Central"/>
</dbReference>
<evidence type="ECO:0000256" key="4">
    <source>
        <dbReference type="ARBA" id="ARBA00023163"/>
    </source>
</evidence>
<evidence type="ECO:0000256" key="7">
    <source>
        <dbReference type="SAM" id="MobiDB-lite"/>
    </source>
</evidence>
<organism evidence="9 10">
    <name type="scientific">Rattus norvegicus</name>
    <name type="common">Rat</name>
    <dbReference type="NCBI Taxonomy" id="10116"/>
    <lineage>
        <taxon>Eukaryota</taxon>
        <taxon>Metazoa</taxon>
        <taxon>Chordata</taxon>
        <taxon>Craniata</taxon>
        <taxon>Vertebrata</taxon>
        <taxon>Euteleostomi</taxon>
        <taxon>Mammalia</taxon>
        <taxon>Eutheria</taxon>
        <taxon>Euarchontoglires</taxon>
        <taxon>Glires</taxon>
        <taxon>Rodentia</taxon>
        <taxon>Myomorpha</taxon>
        <taxon>Muroidea</taxon>
        <taxon>Muridae</taxon>
        <taxon>Murinae</taxon>
        <taxon>Rattus</taxon>
    </lineage>
</organism>
<keyword evidence="4" id="KW-0804">Transcription</keyword>
<keyword evidence="10" id="KW-1185">Reference proteome</keyword>